<evidence type="ECO:0000313" key="3">
    <source>
        <dbReference type="Proteomes" id="UP000053599"/>
    </source>
</evidence>
<dbReference type="HOGENOM" id="CLU_099911_0_0_1"/>
<dbReference type="Proteomes" id="UP000053599">
    <property type="component" value="Unassembled WGS sequence"/>
</dbReference>
<reference evidence="2 3" key="1">
    <citation type="submission" date="2015-01" db="EMBL/GenBank/DDBJ databases">
        <title>The Genome Sequence of Exophiala sideris CBS121828.</title>
        <authorList>
            <consortium name="The Broad Institute Genomics Platform"/>
            <person name="Cuomo C."/>
            <person name="de Hoog S."/>
            <person name="Gorbushina A."/>
            <person name="Stielow B."/>
            <person name="Teixiera M."/>
            <person name="Abouelleil A."/>
            <person name="Chapman S.B."/>
            <person name="Priest M."/>
            <person name="Young S.K."/>
            <person name="Wortman J."/>
            <person name="Nusbaum C."/>
            <person name="Birren B."/>
        </authorList>
    </citation>
    <scope>NUCLEOTIDE SEQUENCE [LARGE SCALE GENOMIC DNA]</scope>
    <source>
        <strain evidence="2 3">CBS 121828</strain>
    </source>
</reference>
<dbReference type="AlphaFoldDB" id="A0A0D1YYP4"/>
<protein>
    <recommendedName>
        <fullName evidence="4">Ecp2 effector protein domain-containing protein</fullName>
    </recommendedName>
</protein>
<name>A0A0D1YYP4_9EURO</name>
<feature type="chain" id="PRO_5002237417" description="Ecp2 effector protein domain-containing protein" evidence="1">
    <location>
        <begin position="20"/>
        <end position="185"/>
    </location>
</feature>
<gene>
    <name evidence="2" type="ORF">PV11_02229</name>
</gene>
<dbReference type="OrthoDB" id="1739576at2759"/>
<evidence type="ECO:0008006" key="4">
    <source>
        <dbReference type="Google" id="ProtNLM"/>
    </source>
</evidence>
<organism evidence="2 3">
    <name type="scientific">Exophiala sideris</name>
    <dbReference type="NCBI Taxonomy" id="1016849"/>
    <lineage>
        <taxon>Eukaryota</taxon>
        <taxon>Fungi</taxon>
        <taxon>Dikarya</taxon>
        <taxon>Ascomycota</taxon>
        <taxon>Pezizomycotina</taxon>
        <taxon>Eurotiomycetes</taxon>
        <taxon>Chaetothyriomycetidae</taxon>
        <taxon>Chaetothyriales</taxon>
        <taxon>Herpotrichiellaceae</taxon>
        <taxon>Exophiala</taxon>
    </lineage>
</organism>
<evidence type="ECO:0000256" key="1">
    <source>
        <dbReference type="SAM" id="SignalP"/>
    </source>
</evidence>
<accession>A0A0D1YYP4</accession>
<sequence length="185" mass="19445">MNGIFLLLVLLTSAVSTSAMAVLPRMKTSNVHSTALEGLAKRNATATANVDQLQLNINPNIINPDCGGIYPANINVQYAPDPFYLSSACQSVLNFIGGNKGNKNVDVIFTCLGQSTNGSGSRDIKVIINTAGGTVLNGANSGLQEIVGSMEMMDETTKSFLSASIEVVVKVDASAGTQAYQYIYC</sequence>
<feature type="signal peptide" evidence="1">
    <location>
        <begin position="1"/>
        <end position="19"/>
    </location>
</feature>
<keyword evidence="1" id="KW-0732">Signal</keyword>
<evidence type="ECO:0000313" key="2">
    <source>
        <dbReference type="EMBL" id="KIV86629.1"/>
    </source>
</evidence>
<dbReference type="EMBL" id="KN846951">
    <property type="protein sequence ID" value="KIV86629.1"/>
    <property type="molecule type" value="Genomic_DNA"/>
</dbReference>
<proteinExistence type="predicted"/>